<protein>
    <submittedName>
        <fullName evidence="4">Uncharacterized protein</fullName>
    </submittedName>
</protein>
<reference evidence="4" key="1">
    <citation type="journal article" date="2021" name="Sci. Rep.">
        <title>Diploid genomic architecture of Nitzschia inconspicua, an elite biomass production diatom.</title>
        <authorList>
            <person name="Oliver A."/>
            <person name="Podell S."/>
            <person name="Pinowska A."/>
            <person name="Traller J.C."/>
            <person name="Smith S.R."/>
            <person name="McClure R."/>
            <person name="Beliaev A."/>
            <person name="Bohutskyi P."/>
            <person name="Hill E.A."/>
            <person name="Rabines A."/>
            <person name="Zheng H."/>
            <person name="Allen L.Z."/>
            <person name="Kuo A."/>
            <person name="Grigoriev I.V."/>
            <person name="Allen A.E."/>
            <person name="Hazlebeck D."/>
            <person name="Allen E.E."/>
        </authorList>
    </citation>
    <scope>NUCLEOTIDE SEQUENCE</scope>
    <source>
        <strain evidence="4">Hildebrandi</strain>
    </source>
</reference>
<reference evidence="4" key="2">
    <citation type="submission" date="2021-04" db="EMBL/GenBank/DDBJ databases">
        <authorList>
            <person name="Podell S."/>
        </authorList>
    </citation>
    <scope>NUCLEOTIDE SEQUENCE</scope>
    <source>
        <strain evidence="4">Hildebrandi</strain>
    </source>
</reference>
<evidence type="ECO:0000256" key="1">
    <source>
        <dbReference type="SAM" id="Coils"/>
    </source>
</evidence>
<feature type="compositionally biased region" description="Basic and acidic residues" evidence="2">
    <location>
        <begin position="526"/>
        <end position="537"/>
    </location>
</feature>
<organism evidence="4 5">
    <name type="scientific">Nitzschia inconspicua</name>
    <dbReference type="NCBI Taxonomy" id="303405"/>
    <lineage>
        <taxon>Eukaryota</taxon>
        <taxon>Sar</taxon>
        <taxon>Stramenopiles</taxon>
        <taxon>Ochrophyta</taxon>
        <taxon>Bacillariophyta</taxon>
        <taxon>Bacillariophyceae</taxon>
        <taxon>Bacillariophycidae</taxon>
        <taxon>Bacillariales</taxon>
        <taxon>Bacillariaceae</taxon>
        <taxon>Nitzschia</taxon>
    </lineage>
</organism>
<feature type="region of interest" description="Disordered" evidence="2">
    <location>
        <begin position="499"/>
        <end position="537"/>
    </location>
</feature>
<keyword evidence="3" id="KW-0472">Membrane</keyword>
<name>A0A9K3LGV7_9STRA</name>
<dbReference type="Proteomes" id="UP000693970">
    <property type="component" value="Unassembled WGS sequence"/>
</dbReference>
<accession>A0A9K3LGV7</accession>
<dbReference type="EMBL" id="JAGRRH010000013">
    <property type="protein sequence ID" value="KAG7360681.1"/>
    <property type="molecule type" value="Genomic_DNA"/>
</dbReference>
<gene>
    <name evidence="4" type="ORF">IV203_035780</name>
</gene>
<feature type="compositionally biased region" description="Basic and acidic residues" evidence="2">
    <location>
        <begin position="434"/>
        <end position="447"/>
    </location>
</feature>
<evidence type="ECO:0000313" key="5">
    <source>
        <dbReference type="Proteomes" id="UP000693970"/>
    </source>
</evidence>
<feature type="coiled-coil region" evidence="1">
    <location>
        <begin position="402"/>
        <end position="429"/>
    </location>
</feature>
<feature type="region of interest" description="Disordered" evidence="2">
    <location>
        <begin position="434"/>
        <end position="454"/>
    </location>
</feature>
<evidence type="ECO:0000313" key="4">
    <source>
        <dbReference type="EMBL" id="KAG7360681.1"/>
    </source>
</evidence>
<keyword evidence="1" id="KW-0175">Coiled coil</keyword>
<proteinExistence type="predicted"/>
<dbReference type="AlphaFoldDB" id="A0A9K3LGV7"/>
<evidence type="ECO:0000256" key="2">
    <source>
        <dbReference type="SAM" id="MobiDB-lite"/>
    </source>
</evidence>
<feature type="transmembrane region" description="Helical" evidence="3">
    <location>
        <begin position="206"/>
        <end position="227"/>
    </location>
</feature>
<comment type="caution">
    <text evidence="4">The sequence shown here is derived from an EMBL/GenBank/DDBJ whole genome shotgun (WGS) entry which is preliminary data.</text>
</comment>
<keyword evidence="3" id="KW-0812">Transmembrane</keyword>
<keyword evidence="5" id="KW-1185">Reference proteome</keyword>
<evidence type="ECO:0000256" key="3">
    <source>
        <dbReference type="SAM" id="Phobius"/>
    </source>
</evidence>
<sequence length="537" mass="60619">MLLSVITQAQQVTVEDTIRNFQHTNLQNASHHQNQQGLLYALVTVPLQLQYVPSKMDLLALATMETACQVFLDQGLDNDPFINVWEVRTTVLSQSIAETVTQTHHNASVTTLYILSSSLEVTIRYRIDSEGSSLKDVKTQILDLFSIQWDFLRQLLLVLNEPYFAHVETIQVRPNNTNQNFFDQFDYSRDNVSIKHGNGNNDRGTYGLIAVFVMAGLAILISLLFLIPLLTGKRHGQVPEAELNVSTHDRNDVGKQDAFSGSSWSRAATKIGKSRSASSASSKEFDVESTEEEEMERTLEKAGGTVSTKEQEGALYTTQQKMGIQPIYSDDKVQSPLMLMELQSKKYDATEKLHTTVSKYRNSSDYGDLASIADSCPDVACVDQSGRTTNIPKTPPNRIQAKRDIENQIKVLRNQKQAIENRIRDKYEKLSRIRVDSHTQTRSKDTTSGRTTRRGEYLIQYAEDLLRRNDSLSTMTRGGKDHEIDEDEVEQAFDVLHNGMGKITGQGSSINKQGFPIQSRKRAHDSRKLSTHQKEYY</sequence>
<feature type="region of interest" description="Disordered" evidence="2">
    <location>
        <begin position="270"/>
        <end position="312"/>
    </location>
</feature>
<keyword evidence="3" id="KW-1133">Transmembrane helix</keyword>